<dbReference type="NCBIfam" id="TIGR01444">
    <property type="entry name" value="fkbM_fam"/>
    <property type="match status" value="1"/>
</dbReference>
<organism evidence="2 3">
    <name type="scientific">Pseudomonas paraeruginosa</name>
    <dbReference type="NCBI Taxonomy" id="2994495"/>
    <lineage>
        <taxon>Bacteria</taxon>
        <taxon>Pseudomonadati</taxon>
        <taxon>Pseudomonadota</taxon>
        <taxon>Gammaproteobacteria</taxon>
        <taxon>Pseudomonadales</taxon>
        <taxon>Pseudomonadaceae</taxon>
        <taxon>Pseudomonas</taxon>
    </lineage>
</organism>
<dbReference type="Proteomes" id="UP000238390">
    <property type="component" value="Chromosome"/>
</dbReference>
<dbReference type="PANTHER" id="PTHR34203">
    <property type="entry name" value="METHYLTRANSFERASE, FKBM FAMILY PROTEIN"/>
    <property type="match status" value="1"/>
</dbReference>
<evidence type="ECO:0000259" key="1">
    <source>
        <dbReference type="Pfam" id="PF05050"/>
    </source>
</evidence>
<dbReference type="RefSeq" id="WP_012076717.1">
    <property type="nucleotide sequence ID" value="NZ_CP027169.1"/>
</dbReference>
<reference evidence="2 3" key="1">
    <citation type="submission" date="2018-02" db="EMBL/GenBank/DDBJ databases">
        <title>FDA/CDC Antimicrobial Resistant Isolate Bank Genome Sequencing.</title>
        <authorList>
            <person name="Benahmed F.H."/>
            <person name="Lutgring J.D."/>
            <person name="Yoo B."/>
            <person name="Machado M."/>
            <person name="Brown A."/>
            <person name="McAllister G."/>
            <person name="Perry A."/>
            <person name="Halpin A.L."/>
            <person name="Vavikolanu K."/>
            <person name="Ott S."/>
            <person name="Zhao X."/>
            <person name="Tallon L.J."/>
            <person name="Sadzewicz L."/>
            <person name="Aluvathingal J."/>
            <person name="Nadendla S."/>
            <person name="Voskania-kordi A."/>
            <person name="Simonyan V."/>
            <person name="Patel J."/>
            <person name="Shawar R.M."/>
        </authorList>
    </citation>
    <scope>NUCLEOTIDE SEQUENCE [LARGE SCALE GENOMIC DNA]</scope>
    <source>
        <strain evidence="2 3">AR_0356</strain>
    </source>
</reference>
<keyword evidence="2" id="KW-0808">Transferase</keyword>
<dbReference type="Pfam" id="PF05050">
    <property type="entry name" value="Methyltransf_21"/>
    <property type="match status" value="1"/>
</dbReference>
<name>A0A2R3IYX3_9PSED</name>
<proteinExistence type="predicted"/>
<gene>
    <name evidence="2" type="ORF">CSB93_5587</name>
</gene>
<dbReference type="EMBL" id="CP027169">
    <property type="protein sequence ID" value="AVK07111.1"/>
    <property type="molecule type" value="Genomic_DNA"/>
</dbReference>
<dbReference type="InterPro" id="IPR052514">
    <property type="entry name" value="SAM-dependent_MTase"/>
</dbReference>
<dbReference type="InterPro" id="IPR006342">
    <property type="entry name" value="FkbM_mtfrase"/>
</dbReference>
<evidence type="ECO:0000313" key="2">
    <source>
        <dbReference type="EMBL" id="AVK07111.1"/>
    </source>
</evidence>
<dbReference type="GO" id="GO:0032259">
    <property type="term" value="P:methylation"/>
    <property type="evidence" value="ECO:0007669"/>
    <property type="project" value="UniProtKB-KW"/>
</dbReference>
<keyword evidence="3" id="KW-1185">Reference proteome</keyword>
<dbReference type="InterPro" id="IPR029063">
    <property type="entry name" value="SAM-dependent_MTases_sf"/>
</dbReference>
<feature type="domain" description="Methyltransferase FkbM" evidence="1">
    <location>
        <begin position="223"/>
        <end position="352"/>
    </location>
</feature>
<dbReference type="SUPFAM" id="SSF53335">
    <property type="entry name" value="S-adenosyl-L-methionine-dependent methyltransferases"/>
    <property type="match status" value="1"/>
</dbReference>
<dbReference type="AlphaFoldDB" id="A0A2R3IYX3"/>
<dbReference type="GO" id="GO:0008168">
    <property type="term" value="F:methyltransferase activity"/>
    <property type="evidence" value="ECO:0007669"/>
    <property type="project" value="UniProtKB-KW"/>
</dbReference>
<accession>A0A2R3IYX3</accession>
<evidence type="ECO:0000313" key="3">
    <source>
        <dbReference type="Proteomes" id="UP000238390"/>
    </source>
</evidence>
<dbReference type="PANTHER" id="PTHR34203:SF15">
    <property type="entry name" value="SLL1173 PROTEIN"/>
    <property type="match status" value="1"/>
</dbReference>
<dbReference type="Gene3D" id="3.40.50.150">
    <property type="entry name" value="Vaccinia Virus protein VP39"/>
    <property type="match status" value="1"/>
</dbReference>
<keyword evidence="2" id="KW-0489">Methyltransferase</keyword>
<protein>
    <submittedName>
        <fullName evidence="2">Methyltransferase, FkbM family domain protein</fullName>
    </submittedName>
</protein>
<sequence>MSRDQALARFEAQLMGWTGGASGGGLHPEMLGQARCAYLLGPTSFLGLSFAESIARRLGEAGIDVAYVDDGLASRQQAFGEHRVLDTRGFIDEARRRPGALAVNLGNSVFAACFFSQACRRAGAQELDVIPLLDFLGLPVIYQTAACMRAATLERLDDYLALARRLHDPLSIRTLGALLELRLTLDRKAVLPVLCSLEDEYFSPYAAGEVDTFRLGGEEVLVDVGAHVGTTIGKFLTATRWQYQAIHAFEPDAENYSALERGYFAMLDNFHAYNMALSDTRSTLQFAQTGTMGSRIDQSGNVRIQAVPLDDMVDHATFIKMDVEGHETSVLRGGRRLIATHRPRLAITGYHYADDLLDIARLLDEIEPSYELRLRHHSYYYFDSILYAEARS</sequence>